<dbReference type="GO" id="GO:0071555">
    <property type="term" value="P:cell wall organization"/>
    <property type="evidence" value="ECO:0007669"/>
    <property type="project" value="UniProtKB-KW"/>
</dbReference>
<keyword evidence="3" id="KW-0547">Nucleotide-binding</keyword>
<evidence type="ECO:0000313" key="14">
    <source>
        <dbReference type="Proteomes" id="UP000177369"/>
    </source>
</evidence>
<name>A0A1F5G9T9_9BACT</name>
<dbReference type="InterPro" id="IPR029044">
    <property type="entry name" value="Nucleotide-diphossugar_trans"/>
</dbReference>
<proteinExistence type="predicted"/>
<dbReference type="SUPFAM" id="SSF53448">
    <property type="entry name" value="Nucleotide-diphospho-sugar transferases"/>
    <property type="match status" value="1"/>
</dbReference>
<comment type="caution">
    <text evidence="13">The sequence shown here is derived from an EMBL/GenBank/DDBJ whole genome shotgun (WGS) entry which is preliminary data.</text>
</comment>
<dbReference type="Gene3D" id="3.90.190.20">
    <property type="entry name" value="Mur ligase, C-terminal domain"/>
    <property type="match status" value="1"/>
</dbReference>
<evidence type="ECO:0000259" key="9">
    <source>
        <dbReference type="Pfam" id="PF00483"/>
    </source>
</evidence>
<dbReference type="InterPro" id="IPR013221">
    <property type="entry name" value="Mur_ligase_cen"/>
</dbReference>
<gene>
    <name evidence="13" type="ORF">A3D04_01030</name>
</gene>
<evidence type="ECO:0000256" key="1">
    <source>
        <dbReference type="ARBA" id="ARBA00022598"/>
    </source>
</evidence>
<dbReference type="STRING" id="1797714.A3D04_01030"/>
<dbReference type="GO" id="GO:0016881">
    <property type="term" value="F:acid-amino acid ligase activity"/>
    <property type="evidence" value="ECO:0007669"/>
    <property type="project" value="InterPro"/>
</dbReference>
<keyword evidence="1" id="KW-0436">Ligase</keyword>
<sequence>MGDKSKTKMKSVAAIVLAGGIGKRMKSKTSKVLHEIKGKPMILRTIHNLKAANVDDIIVVANPANINELNKVLPNNIRSTIQKNPKGTGDATETGLTKIKKDTGTLLVVNGDDSAFYKPETIKRVIKQHIETNSIQTFLTVKVANPAGLGRVLKKNGQVLAIIEEKEATQAQKKIKEINAGFYVFKTEWLRENISKIDASPATGEKYVVNLVSIATRGGQRVNAYLVKDEHEWYGINTKADLQVANEKFAKKIHIMGMAGAGASAVAHIAKESGFDVSGCDLTPNSSYVKSSKLKIANGHGAAHVHNIAMLIVSPAVVKNNPNSEELKEAKKHDIPTLTWQEFQGKFLQKNKFVISVAGGYGKSTTTAMISQIMISEGLDPTCEVGAVVKDWGTNYKVGKSIYYINEADEYADNFLNYNPDIAVILNIAWDHPDYFKNREMLQKSYQKFINNIKKDGYLIIGRDENLYDLAKSARKDIKVVKIEDFNQEKLSIIGDFRIINANAALTVAKLLKLDINRAKKSVQNFKGVARRLELKGEVNGAVVYDDYAVQPFTVLTTANALKDKFKDKKVVLVLEPHTFSRINTFYADFISALKKTNVESILVTNVFAAREKGDIKQLSKKLARSVGKKATYSGSIKESANYLQENNKNFDIILSMGAGDIYKLYDIMKSRNL</sequence>
<keyword evidence="8" id="KW-0961">Cell wall biogenesis/degradation</keyword>
<keyword evidence="5" id="KW-0133">Cell shape</keyword>
<evidence type="ECO:0000256" key="5">
    <source>
        <dbReference type="ARBA" id="ARBA00022960"/>
    </source>
</evidence>
<dbReference type="AlphaFoldDB" id="A0A1F5G9T9"/>
<dbReference type="Gene3D" id="3.40.50.720">
    <property type="entry name" value="NAD(P)-binding Rossmann-like Domain"/>
    <property type="match status" value="1"/>
</dbReference>
<evidence type="ECO:0000256" key="6">
    <source>
        <dbReference type="ARBA" id="ARBA00022984"/>
    </source>
</evidence>
<dbReference type="SUPFAM" id="SSF51984">
    <property type="entry name" value="MurCD N-terminal domain"/>
    <property type="match status" value="1"/>
</dbReference>
<evidence type="ECO:0000259" key="11">
    <source>
        <dbReference type="Pfam" id="PF02875"/>
    </source>
</evidence>
<dbReference type="SUPFAM" id="SSF53623">
    <property type="entry name" value="MurD-like peptide ligases, catalytic domain"/>
    <property type="match status" value="1"/>
</dbReference>
<accession>A0A1F5G9T9</accession>
<dbReference type="InterPro" id="IPR050061">
    <property type="entry name" value="MurCDEF_pg_biosynth"/>
</dbReference>
<evidence type="ECO:0008006" key="15">
    <source>
        <dbReference type="Google" id="ProtNLM"/>
    </source>
</evidence>
<dbReference type="InterPro" id="IPR036565">
    <property type="entry name" value="Mur-like_cat_sf"/>
</dbReference>
<keyword evidence="7" id="KW-0131">Cell cycle</keyword>
<feature type="domain" description="Mur ligase C-terminal" evidence="11">
    <location>
        <begin position="531"/>
        <end position="660"/>
    </location>
</feature>
<feature type="domain" description="Nucleotidyl transferase" evidence="9">
    <location>
        <begin position="14"/>
        <end position="250"/>
    </location>
</feature>
<dbReference type="Gene3D" id="3.90.550.10">
    <property type="entry name" value="Spore Coat Polysaccharide Biosynthesis Protein SpsA, Chain A"/>
    <property type="match status" value="1"/>
</dbReference>
<dbReference type="Pfam" id="PF00483">
    <property type="entry name" value="NTP_transferase"/>
    <property type="match status" value="1"/>
</dbReference>
<dbReference type="SUPFAM" id="SSF53244">
    <property type="entry name" value="MurD-like peptide ligases, peptide-binding domain"/>
    <property type="match status" value="1"/>
</dbReference>
<evidence type="ECO:0000256" key="2">
    <source>
        <dbReference type="ARBA" id="ARBA00022618"/>
    </source>
</evidence>
<dbReference type="Proteomes" id="UP000177369">
    <property type="component" value="Unassembled WGS sequence"/>
</dbReference>
<evidence type="ECO:0000256" key="3">
    <source>
        <dbReference type="ARBA" id="ARBA00022741"/>
    </source>
</evidence>
<dbReference type="InterPro" id="IPR000713">
    <property type="entry name" value="Mur_ligase_N"/>
</dbReference>
<dbReference type="InterPro" id="IPR036615">
    <property type="entry name" value="Mur_ligase_C_dom_sf"/>
</dbReference>
<dbReference type="PANTHER" id="PTHR43445:SF3">
    <property type="entry name" value="UDP-N-ACETYLMURAMATE--L-ALANINE LIGASE"/>
    <property type="match status" value="1"/>
</dbReference>
<dbReference type="PANTHER" id="PTHR43445">
    <property type="entry name" value="UDP-N-ACETYLMURAMATE--L-ALANINE LIGASE-RELATED"/>
    <property type="match status" value="1"/>
</dbReference>
<evidence type="ECO:0000256" key="4">
    <source>
        <dbReference type="ARBA" id="ARBA00022840"/>
    </source>
</evidence>
<feature type="domain" description="Mur ligase central" evidence="12">
    <location>
        <begin position="357"/>
        <end position="482"/>
    </location>
</feature>
<dbReference type="EMBL" id="MFBD01000022">
    <property type="protein sequence ID" value="OGD88616.1"/>
    <property type="molecule type" value="Genomic_DNA"/>
</dbReference>
<dbReference type="Pfam" id="PF08245">
    <property type="entry name" value="Mur_ligase_M"/>
    <property type="match status" value="1"/>
</dbReference>
<evidence type="ECO:0000256" key="7">
    <source>
        <dbReference type="ARBA" id="ARBA00023306"/>
    </source>
</evidence>
<evidence type="ECO:0000259" key="10">
    <source>
        <dbReference type="Pfam" id="PF01225"/>
    </source>
</evidence>
<dbReference type="GO" id="GO:0005524">
    <property type="term" value="F:ATP binding"/>
    <property type="evidence" value="ECO:0007669"/>
    <property type="project" value="UniProtKB-KW"/>
</dbReference>
<dbReference type="Gene3D" id="3.40.1190.10">
    <property type="entry name" value="Mur-like, catalytic domain"/>
    <property type="match status" value="1"/>
</dbReference>
<dbReference type="InterPro" id="IPR005835">
    <property type="entry name" value="NTP_transferase_dom"/>
</dbReference>
<dbReference type="GO" id="GO:0051301">
    <property type="term" value="P:cell division"/>
    <property type="evidence" value="ECO:0007669"/>
    <property type="project" value="UniProtKB-KW"/>
</dbReference>
<evidence type="ECO:0000259" key="12">
    <source>
        <dbReference type="Pfam" id="PF08245"/>
    </source>
</evidence>
<dbReference type="InterPro" id="IPR004101">
    <property type="entry name" value="Mur_ligase_C"/>
</dbReference>
<evidence type="ECO:0000313" key="13">
    <source>
        <dbReference type="EMBL" id="OGD88616.1"/>
    </source>
</evidence>
<dbReference type="Pfam" id="PF01225">
    <property type="entry name" value="Mur_ligase"/>
    <property type="match status" value="1"/>
</dbReference>
<evidence type="ECO:0000256" key="8">
    <source>
        <dbReference type="ARBA" id="ARBA00023316"/>
    </source>
</evidence>
<keyword evidence="2" id="KW-0132">Cell division</keyword>
<keyword evidence="6" id="KW-0573">Peptidoglycan synthesis</keyword>
<dbReference type="Pfam" id="PF02875">
    <property type="entry name" value="Mur_ligase_C"/>
    <property type="match status" value="1"/>
</dbReference>
<reference evidence="13 14" key="1">
    <citation type="journal article" date="2016" name="Nat. Commun.">
        <title>Thousands of microbial genomes shed light on interconnected biogeochemical processes in an aquifer system.</title>
        <authorList>
            <person name="Anantharaman K."/>
            <person name="Brown C.T."/>
            <person name="Hug L.A."/>
            <person name="Sharon I."/>
            <person name="Castelle C.J."/>
            <person name="Probst A.J."/>
            <person name="Thomas B.C."/>
            <person name="Singh A."/>
            <person name="Wilkins M.J."/>
            <person name="Karaoz U."/>
            <person name="Brodie E.L."/>
            <person name="Williams K.H."/>
            <person name="Hubbard S.S."/>
            <person name="Banfield J.F."/>
        </authorList>
    </citation>
    <scope>NUCLEOTIDE SEQUENCE [LARGE SCALE GENOMIC DNA]</scope>
</reference>
<dbReference type="GO" id="GO:0008360">
    <property type="term" value="P:regulation of cell shape"/>
    <property type="evidence" value="ECO:0007669"/>
    <property type="project" value="UniProtKB-KW"/>
</dbReference>
<organism evidence="13 14">
    <name type="scientific">Candidatus Curtissbacteria bacterium RIFCSPHIGHO2_02_FULL_40_16b</name>
    <dbReference type="NCBI Taxonomy" id="1797714"/>
    <lineage>
        <taxon>Bacteria</taxon>
        <taxon>Candidatus Curtissiibacteriota</taxon>
    </lineage>
</organism>
<keyword evidence="4" id="KW-0067">ATP-binding</keyword>
<protein>
    <recommendedName>
        <fullName evidence="15">UDP-N-acetylmuramate--L-alanine ligase</fullName>
    </recommendedName>
</protein>
<dbReference type="GO" id="GO:0009252">
    <property type="term" value="P:peptidoglycan biosynthetic process"/>
    <property type="evidence" value="ECO:0007669"/>
    <property type="project" value="UniProtKB-KW"/>
</dbReference>
<feature type="domain" description="Mur ligase N-terminal catalytic" evidence="10">
    <location>
        <begin position="252"/>
        <end position="341"/>
    </location>
</feature>